<protein>
    <recommendedName>
        <fullName evidence="3">Bacterial surface antigen (D15) domain-containing protein</fullName>
    </recommendedName>
</protein>
<gene>
    <name evidence="4" type="ORF">COV74_08190</name>
</gene>
<comment type="caution">
    <text evidence="4">The sequence shown here is derived from an EMBL/GenBank/DDBJ whole genome shotgun (WGS) entry which is preliminary data.</text>
</comment>
<dbReference type="Proteomes" id="UP000230859">
    <property type="component" value="Unassembled WGS sequence"/>
</dbReference>
<name>A0A2H0LM28_9BACT</name>
<dbReference type="GO" id="GO:0019867">
    <property type="term" value="C:outer membrane"/>
    <property type="evidence" value="ECO:0007669"/>
    <property type="project" value="InterPro"/>
</dbReference>
<feature type="domain" description="Bacterial surface antigen (D15)" evidence="3">
    <location>
        <begin position="209"/>
        <end position="448"/>
    </location>
</feature>
<dbReference type="EMBL" id="PCVY01000065">
    <property type="protein sequence ID" value="PIQ85459.1"/>
    <property type="molecule type" value="Genomic_DNA"/>
</dbReference>
<accession>A0A2H0LM28</accession>
<organism evidence="4 5">
    <name type="scientific">Candidatus Abzuiibacterium crystallinum</name>
    <dbReference type="NCBI Taxonomy" id="1974748"/>
    <lineage>
        <taxon>Bacteria</taxon>
        <taxon>Pseudomonadati</taxon>
        <taxon>Candidatus Omnitrophota</taxon>
        <taxon>Candidatus Abzuiibacterium</taxon>
    </lineage>
</organism>
<evidence type="ECO:0000313" key="4">
    <source>
        <dbReference type="EMBL" id="PIQ85459.1"/>
    </source>
</evidence>
<comment type="subcellular location">
    <subcellularLocation>
        <location evidence="1">Membrane</location>
    </subcellularLocation>
</comment>
<dbReference type="AlphaFoldDB" id="A0A2H0LM28"/>
<evidence type="ECO:0000256" key="2">
    <source>
        <dbReference type="ARBA" id="ARBA00023136"/>
    </source>
</evidence>
<dbReference type="Gene3D" id="2.40.160.50">
    <property type="entry name" value="membrane protein fhac: a member of the omp85/tpsb transporter family"/>
    <property type="match status" value="1"/>
</dbReference>
<evidence type="ECO:0000256" key="1">
    <source>
        <dbReference type="ARBA" id="ARBA00004370"/>
    </source>
</evidence>
<reference evidence="4 5" key="1">
    <citation type="submission" date="2017-09" db="EMBL/GenBank/DDBJ databases">
        <title>Depth-based differentiation of microbial function through sediment-hosted aquifers and enrichment of novel symbionts in the deep terrestrial subsurface.</title>
        <authorList>
            <person name="Probst A.J."/>
            <person name="Ladd B."/>
            <person name="Jarett J.K."/>
            <person name="Geller-Mcgrath D.E."/>
            <person name="Sieber C.M."/>
            <person name="Emerson J.B."/>
            <person name="Anantharaman K."/>
            <person name="Thomas B.C."/>
            <person name="Malmstrom R."/>
            <person name="Stieglmeier M."/>
            <person name="Klingl A."/>
            <person name="Woyke T."/>
            <person name="Ryan C.M."/>
            <person name="Banfield J.F."/>
        </authorList>
    </citation>
    <scope>NUCLEOTIDE SEQUENCE [LARGE SCALE GENOMIC DNA]</scope>
    <source>
        <strain evidence="4">CG11_big_fil_rev_8_21_14_0_20_45_26</strain>
    </source>
</reference>
<dbReference type="InterPro" id="IPR000184">
    <property type="entry name" value="Bac_surfAg_D15"/>
</dbReference>
<keyword evidence="2" id="KW-0472">Membrane</keyword>
<dbReference type="Pfam" id="PF01103">
    <property type="entry name" value="Omp85"/>
    <property type="match status" value="1"/>
</dbReference>
<evidence type="ECO:0000313" key="5">
    <source>
        <dbReference type="Proteomes" id="UP000230859"/>
    </source>
</evidence>
<sequence>MHDYGIMLFNQAAKKTGDRAFFMLIKRLGMKQIVLLLVCTTFLFSIPASADPNDDLYTQKLRHPEETSANAIRSRALTRWIFGLPGLPIDLLKAGADPTMSYLENKRIVKKIDWAWTEIKKYGFKPETRFAPGGFRSGLGLKIEGHRLFKTDLSLPHLQYNVFGGFVNKGKNAHYYDVGADYKISFANNPSLYHASTAAFEHRPREDFFGIGPDTSLGDESDYNKDMLRLDTRLGYQWTFSLKTEGFFRYRHIQIGNGHEEDSFRIKEHFTEDQVPGIHGSNVIDLGFLFEHDTRDMIEDPMQGGYEKFEISFSDDASGDNFHYMNIEFRAARYFQLLSDRRILALRFYAGRSQPLGGGQVPFFDLQRLGGYGNQTSESDMLRGYEYNRFFDQTAIAFTPEYRYKIWNYNNFDADSVIFADIGGVSKEIHSMGFDKLRVDYGVGLRVKHLRDTFLSIEAAHGNEGIQFYIRSKAPF</sequence>
<evidence type="ECO:0000259" key="3">
    <source>
        <dbReference type="Pfam" id="PF01103"/>
    </source>
</evidence>
<proteinExistence type="predicted"/>